<sequence length="759" mass="82195">MILFSFLFLLAAVDAQHTRILSIPSLDVHLHLSSNDDLVRFPHQNRIQPYHGYVYPTDVPVESSRLGSASITFSSVNPNSYEGAFNLRGKTYHILNRENYLRFHPEEQVDDEVVIFPDDGKAVECGHDRMEWNTNHPINFPTSRSDWNPFETLWRRDDIIGDGMNSNFADTIGSTAGCPTEQRILHISMAADCEYVSHYGSVEAATDRILTDMNSVSGLFRDSFNVSLGIVELAVMNPTCPSQVDQSTPWNQGCSTSVPIDTKLSLFSEWRGRRSQDGAGLWHLMSGCPTGQEVGIAWLGTLCQATANTNSNGGQTVSGTGVSTFGQTEWQVVAHEIGHNFGAIHDCVEGCSLSGGCCPLSTSTCDTQSRFIMSPVTRDGEYAFSDCSKGNICSLMQPTTERATNTSCLFTTNSPEAQRPLISLRMCGNGIVERDQGEECDPGTGKSSPCCDSSTCKLINNAKCDPMSGGGCCTDQCDFAPSSQVCRPAVDSNCDVAEQCTGSSADCPSDQHQPNGQTCGRDNTFGDELKCASGRCTSIGLQCRQIGASLNLTRACPQADKSCQVTCQDPSNSNSCVRLSSMLADGSECGFGGFCEKGSCNEGNWWNVFTNWYRRNLQIAIPVTVVAGLLILSILYCCLRSLFRRAHRPAPSKYVPVGVINAPPGHQRIPSYVPGTPGYGPRNGFGAPPPPSFRGTDQAQPFSGGEAYPMAQTNMPQSPRHSRVASMVSGNRLSRSAWSPPPEGRDSGRSDNGLITYAR</sequence>
<dbReference type="InterPro" id="IPR001590">
    <property type="entry name" value="Peptidase_M12B"/>
</dbReference>
<comment type="caution">
    <text evidence="4">Lacks conserved residue(s) required for the propagation of feature annotation.</text>
</comment>
<keyword evidence="11" id="KW-1185">Reference proteome</keyword>
<keyword evidence="6" id="KW-1133">Transmembrane helix</keyword>
<dbReference type="Gene3D" id="4.10.70.10">
    <property type="entry name" value="Disintegrin domain"/>
    <property type="match status" value="1"/>
</dbReference>
<dbReference type="InterPro" id="IPR001762">
    <property type="entry name" value="Disintegrin_dom"/>
</dbReference>
<keyword evidence="10" id="KW-0645">Protease</keyword>
<keyword evidence="4" id="KW-0479">Metal-binding</keyword>
<dbReference type="Proteomes" id="UP000017559">
    <property type="component" value="Unassembled WGS sequence"/>
</dbReference>
<name>V2XRS5_MONRO</name>
<evidence type="ECO:0000313" key="11">
    <source>
        <dbReference type="Proteomes" id="UP000017559"/>
    </source>
</evidence>
<evidence type="ECO:0000259" key="9">
    <source>
        <dbReference type="PROSITE" id="PS50215"/>
    </source>
</evidence>
<keyword evidence="4" id="KW-0862">Zinc</keyword>
<dbReference type="InterPro" id="IPR024079">
    <property type="entry name" value="MetalloPept_cat_dom_sf"/>
</dbReference>
<comment type="function">
    <text evidence="2">Probable zinc protease.</text>
</comment>
<keyword evidence="6" id="KW-0472">Membrane</keyword>
<feature type="chain" id="PRO_5012113365" description="Disintegrin and metalloproteinase domain-containing protein B" evidence="7">
    <location>
        <begin position="16"/>
        <end position="759"/>
    </location>
</feature>
<feature type="domain" description="Peptidase M12B" evidence="9">
    <location>
        <begin position="183"/>
        <end position="397"/>
    </location>
</feature>
<feature type="transmembrane region" description="Helical" evidence="6">
    <location>
        <begin position="619"/>
        <end position="639"/>
    </location>
</feature>
<comment type="caution">
    <text evidence="10">The sequence shown here is derived from an EMBL/GenBank/DDBJ whole genome shotgun (WGS) entry which is preliminary data.</text>
</comment>
<feature type="binding site" evidence="4">
    <location>
        <position position="335"/>
    </location>
    <ligand>
        <name>Zn(2+)</name>
        <dbReference type="ChEBI" id="CHEBI:29105"/>
        <note>catalytic</note>
    </ligand>
</feature>
<dbReference type="PROSITE" id="PS50214">
    <property type="entry name" value="DISINTEGRIN_2"/>
    <property type="match status" value="1"/>
</dbReference>
<proteinExistence type="predicted"/>
<keyword evidence="6" id="KW-0812">Transmembrane</keyword>
<keyword evidence="10" id="KW-0378">Hydrolase</keyword>
<feature type="binding site" evidence="4">
    <location>
        <position position="345"/>
    </location>
    <ligand>
        <name>Zn(2+)</name>
        <dbReference type="ChEBI" id="CHEBI:29105"/>
        <note>catalytic</note>
    </ligand>
</feature>
<keyword evidence="7" id="KW-0732">Signal</keyword>
<evidence type="ECO:0000259" key="8">
    <source>
        <dbReference type="PROSITE" id="PS50214"/>
    </source>
</evidence>
<evidence type="ECO:0000256" key="7">
    <source>
        <dbReference type="SAM" id="SignalP"/>
    </source>
</evidence>
<dbReference type="PANTHER" id="PTHR11905">
    <property type="entry name" value="ADAM A DISINTEGRIN AND METALLOPROTEASE DOMAIN"/>
    <property type="match status" value="1"/>
</dbReference>
<feature type="signal peptide" evidence="7">
    <location>
        <begin position="1"/>
        <end position="15"/>
    </location>
</feature>
<evidence type="ECO:0000256" key="2">
    <source>
        <dbReference type="ARBA" id="ARBA00056552"/>
    </source>
</evidence>
<feature type="binding site" evidence="4">
    <location>
        <position position="339"/>
    </location>
    <ligand>
        <name>Zn(2+)</name>
        <dbReference type="ChEBI" id="CHEBI:29105"/>
        <note>catalytic</note>
    </ligand>
</feature>
<dbReference type="Pfam" id="PF00200">
    <property type="entry name" value="Disintegrin"/>
    <property type="match status" value="1"/>
</dbReference>
<dbReference type="EMBL" id="AWSO01000047">
    <property type="protein sequence ID" value="ESK96452.1"/>
    <property type="molecule type" value="Genomic_DNA"/>
</dbReference>
<evidence type="ECO:0000256" key="6">
    <source>
        <dbReference type="SAM" id="Phobius"/>
    </source>
</evidence>
<dbReference type="AlphaFoldDB" id="V2XRS5"/>
<evidence type="ECO:0000256" key="3">
    <source>
        <dbReference type="ARBA" id="ARBA00074021"/>
    </source>
</evidence>
<dbReference type="InterPro" id="IPR036436">
    <property type="entry name" value="Disintegrin_dom_sf"/>
</dbReference>
<feature type="active site" evidence="4">
    <location>
        <position position="336"/>
    </location>
</feature>
<feature type="compositionally biased region" description="Polar residues" evidence="5">
    <location>
        <begin position="728"/>
        <end position="737"/>
    </location>
</feature>
<feature type="domain" description="Disintegrin" evidence="8">
    <location>
        <begin position="424"/>
        <end position="515"/>
    </location>
</feature>
<dbReference type="GO" id="GO:0046872">
    <property type="term" value="F:metal ion binding"/>
    <property type="evidence" value="ECO:0007669"/>
    <property type="project" value="UniProtKB-KW"/>
</dbReference>
<dbReference type="PROSITE" id="PS50215">
    <property type="entry name" value="ADAM_MEPRO"/>
    <property type="match status" value="1"/>
</dbReference>
<dbReference type="PANTHER" id="PTHR11905:SF159">
    <property type="entry name" value="ADAM METALLOPROTEASE"/>
    <property type="match status" value="1"/>
</dbReference>
<dbReference type="SUPFAM" id="SSF55486">
    <property type="entry name" value="Metalloproteases ('zincins'), catalytic domain"/>
    <property type="match status" value="1"/>
</dbReference>
<dbReference type="SMART" id="SM00050">
    <property type="entry name" value="DISIN"/>
    <property type="match status" value="1"/>
</dbReference>
<keyword evidence="10" id="KW-0482">Metalloprotease</keyword>
<evidence type="ECO:0000256" key="1">
    <source>
        <dbReference type="ARBA" id="ARBA00023157"/>
    </source>
</evidence>
<accession>V2XRS5</accession>
<evidence type="ECO:0000313" key="10">
    <source>
        <dbReference type="EMBL" id="ESK96452.1"/>
    </source>
</evidence>
<keyword evidence="1" id="KW-1015">Disulfide bond</keyword>
<dbReference type="KEGG" id="mrr:Moror_6960"/>
<evidence type="ECO:0000256" key="5">
    <source>
        <dbReference type="SAM" id="MobiDB-lite"/>
    </source>
</evidence>
<dbReference type="OrthoDB" id="5951731at2759"/>
<organism evidence="10 11">
    <name type="scientific">Moniliophthora roreri (strain MCA 2997)</name>
    <name type="common">Cocoa frosty pod rot fungus</name>
    <name type="synonym">Crinipellis roreri</name>
    <dbReference type="NCBI Taxonomy" id="1381753"/>
    <lineage>
        <taxon>Eukaryota</taxon>
        <taxon>Fungi</taxon>
        <taxon>Dikarya</taxon>
        <taxon>Basidiomycota</taxon>
        <taxon>Agaricomycotina</taxon>
        <taxon>Agaricomycetes</taxon>
        <taxon>Agaricomycetidae</taxon>
        <taxon>Agaricales</taxon>
        <taxon>Marasmiineae</taxon>
        <taxon>Marasmiaceae</taxon>
        <taxon>Moniliophthora</taxon>
    </lineage>
</organism>
<dbReference type="Gene3D" id="3.40.390.10">
    <property type="entry name" value="Collagenase (Catalytic Domain)"/>
    <property type="match status" value="1"/>
</dbReference>
<feature type="region of interest" description="Disordered" evidence="5">
    <location>
        <begin position="670"/>
        <end position="759"/>
    </location>
</feature>
<dbReference type="Pfam" id="PF13688">
    <property type="entry name" value="Reprolysin_5"/>
    <property type="match status" value="1"/>
</dbReference>
<protein>
    <recommendedName>
        <fullName evidence="3">Disintegrin and metalloproteinase domain-containing protein B</fullName>
    </recommendedName>
</protein>
<dbReference type="GO" id="GO:0006508">
    <property type="term" value="P:proteolysis"/>
    <property type="evidence" value="ECO:0007669"/>
    <property type="project" value="UniProtKB-KW"/>
</dbReference>
<dbReference type="STRING" id="1381753.V2XRS5"/>
<dbReference type="HOGENOM" id="CLU_012383_1_0_1"/>
<evidence type="ECO:0000256" key="4">
    <source>
        <dbReference type="PROSITE-ProRule" id="PRU00276"/>
    </source>
</evidence>
<dbReference type="GO" id="GO:0004222">
    <property type="term" value="F:metalloendopeptidase activity"/>
    <property type="evidence" value="ECO:0007669"/>
    <property type="project" value="InterPro"/>
</dbReference>
<reference evidence="10 11" key="1">
    <citation type="journal article" date="2014" name="BMC Genomics">
        <title>Genome and secretome analysis of the hemibiotrophic fungal pathogen, Moniliophthora roreri, which causes frosty pod rot disease of cacao: mechanisms of the biotrophic and necrotrophic phases.</title>
        <authorList>
            <person name="Meinhardt L.W."/>
            <person name="Costa G.G.L."/>
            <person name="Thomazella D.P.T."/>
            <person name="Teixeira P.J.P.L."/>
            <person name="Carazzolle M.F."/>
            <person name="Schuster S.C."/>
            <person name="Carlson J.E."/>
            <person name="Guiltinan M.J."/>
            <person name="Mieczkowski P."/>
            <person name="Farmer A."/>
            <person name="Ramaraj T."/>
            <person name="Crozier J."/>
            <person name="Davis R.E."/>
            <person name="Shao J."/>
            <person name="Melnick R.L."/>
            <person name="Pereira G.A.G."/>
            <person name="Bailey B.A."/>
        </authorList>
    </citation>
    <scope>NUCLEOTIDE SEQUENCE [LARGE SCALE GENOMIC DNA]</scope>
    <source>
        <strain evidence="10 11">MCA 2997</strain>
    </source>
</reference>
<dbReference type="FunFam" id="4.10.70.10:FF:000003">
    <property type="entry name" value="Disintegrin and metalloproteinase domain-containing protein 17"/>
    <property type="match status" value="1"/>
</dbReference>
<gene>
    <name evidence="10" type="ORF">Moror_6960</name>
</gene>
<dbReference type="SUPFAM" id="SSF57552">
    <property type="entry name" value="Blood coagulation inhibitor (disintegrin)"/>
    <property type="match status" value="1"/>
</dbReference>